<reference evidence="1" key="1">
    <citation type="submission" date="2014-11" db="EMBL/GenBank/DDBJ databases">
        <authorList>
            <person name="Amaro Gonzalez C."/>
        </authorList>
    </citation>
    <scope>NUCLEOTIDE SEQUENCE</scope>
</reference>
<sequence length="102" mass="11839">MKKNKHAHTRALKNMAVAEQPCCVIVAPPTQIMICCHCPACGVINLTQQRGRAIFIFIFFFCEYCMSGHTCQIYSHVRNKRVKKYVGYHCPFSRQSKRTFYC</sequence>
<accession>A0A0E9XF66</accession>
<name>A0A0E9XF66_ANGAN</name>
<organism evidence="1">
    <name type="scientific">Anguilla anguilla</name>
    <name type="common">European freshwater eel</name>
    <name type="synonym">Muraena anguilla</name>
    <dbReference type="NCBI Taxonomy" id="7936"/>
    <lineage>
        <taxon>Eukaryota</taxon>
        <taxon>Metazoa</taxon>
        <taxon>Chordata</taxon>
        <taxon>Craniata</taxon>
        <taxon>Vertebrata</taxon>
        <taxon>Euteleostomi</taxon>
        <taxon>Actinopterygii</taxon>
        <taxon>Neopterygii</taxon>
        <taxon>Teleostei</taxon>
        <taxon>Anguilliformes</taxon>
        <taxon>Anguillidae</taxon>
        <taxon>Anguilla</taxon>
    </lineage>
</organism>
<reference evidence="1" key="2">
    <citation type="journal article" date="2015" name="Fish Shellfish Immunol.">
        <title>Early steps in the European eel (Anguilla anguilla)-Vibrio vulnificus interaction in the gills: Role of the RtxA13 toxin.</title>
        <authorList>
            <person name="Callol A."/>
            <person name="Pajuelo D."/>
            <person name="Ebbesson L."/>
            <person name="Teles M."/>
            <person name="MacKenzie S."/>
            <person name="Amaro C."/>
        </authorList>
    </citation>
    <scope>NUCLEOTIDE SEQUENCE</scope>
</reference>
<dbReference type="AlphaFoldDB" id="A0A0E9XF66"/>
<proteinExistence type="predicted"/>
<dbReference type="EMBL" id="GBXM01008082">
    <property type="protein sequence ID" value="JAI00496.1"/>
    <property type="molecule type" value="Transcribed_RNA"/>
</dbReference>
<protein>
    <submittedName>
        <fullName evidence="1">Uncharacterized protein</fullName>
    </submittedName>
</protein>
<evidence type="ECO:0000313" key="1">
    <source>
        <dbReference type="EMBL" id="JAI00496.1"/>
    </source>
</evidence>